<dbReference type="PRINTS" id="PR00457">
    <property type="entry name" value="ANPEROXIDASE"/>
</dbReference>
<sequence>MVMAWGQFIDHDFIRTPISSGGLKMKGNGLPGRPTGCVIDQSPNDYCYHAGDERVNTVPSLGTTHIIFLRDHTRIANELTNINPMWTDEIIFQETRKIISAFNQQITYGEFLPVLLNEKLMKNYGLNNAPCHSDVYDETVNAATGNAFDVAVFRFGHTLIPHFQGLMNDDLVTIEKFKTETTFNRPFLIQKANGTNQYFMTRWMTVGPAGRMDRIFEKAILDLLFVDSNGDSFDLPSLNIQRGRDHGTPGYNDWRRWCNLPRATHFGSNAGGLVNHTPDNAMRLGNVYQDVDDIDLFAGGITETHIEGGGIGPTFACMLGRQFKNFKIGDRFWYEQPPQHLGGTGFTKGKYKKIRQL</sequence>
<comment type="subcellular location">
    <subcellularLocation>
        <location evidence="1">Secreted</location>
    </subcellularLocation>
</comment>
<keyword evidence="2" id="KW-0964">Secreted</keyword>
<dbReference type="PANTHER" id="PTHR11475:SF4">
    <property type="entry name" value="CHORION PEROXIDASE"/>
    <property type="match status" value="1"/>
</dbReference>
<evidence type="ECO:0000256" key="2">
    <source>
        <dbReference type="ARBA" id="ARBA00022525"/>
    </source>
</evidence>
<name>A0A210Q9N0_MIZYE</name>
<dbReference type="PROSITE" id="PS50292">
    <property type="entry name" value="PEROXIDASE_3"/>
    <property type="match status" value="1"/>
</dbReference>
<dbReference type="GO" id="GO:0020037">
    <property type="term" value="F:heme binding"/>
    <property type="evidence" value="ECO:0007669"/>
    <property type="project" value="InterPro"/>
</dbReference>
<evidence type="ECO:0000256" key="3">
    <source>
        <dbReference type="ARBA" id="ARBA00023180"/>
    </source>
</evidence>
<accession>A0A210Q9N0</accession>
<evidence type="ECO:0000313" key="5">
    <source>
        <dbReference type="EMBL" id="OWF45399.1"/>
    </source>
</evidence>
<protein>
    <submittedName>
        <fullName evidence="5">Peroxidase-like protein</fullName>
    </submittedName>
</protein>
<dbReference type="GO" id="GO:0006979">
    <property type="term" value="P:response to oxidative stress"/>
    <property type="evidence" value="ECO:0007669"/>
    <property type="project" value="InterPro"/>
</dbReference>
<dbReference type="GO" id="GO:0046872">
    <property type="term" value="F:metal ion binding"/>
    <property type="evidence" value="ECO:0007669"/>
    <property type="project" value="UniProtKB-KW"/>
</dbReference>
<keyword evidence="4" id="KW-0408">Iron</keyword>
<dbReference type="InterPro" id="IPR019791">
    <property type="entry name" value="Haem_peroxidase_animal"/>
</dbReference>
<dbReference type="Proteomes" id="UP000242188">
    <property type="component" value="Unassembled WGS sequence"/>
</dbReference>
<feature type="binding site" description="axial binding residue" evidence="4">
    <location>
        <position position="157"/>
    </location>
    <ligand>
        <name>heme b</name>
        <dbReference type="ChEBI" id="CHEBI:60344"/>
    </ligand>
    <ligandPart>
        <name>Fe</name>
        <dbReference type="ChEBI" id="CHEBI:18248"/>
    </ligandPart>
</feature>
<keyword evidence="4" id="KW-0479">Metal-binding</keyword>
<reference evidence="5 6" key="1">
    <citation type="journal article" date="2017" name="Nat. Ecol. Evol.">
        <title>Scallop genome provides insights into evolution of bilaterian karyotype and development.</title>
        <authorList>
            <person name="Wang S."/>
            <person name="Zhang J."/>
            <person name="Jiao W."/>
            <person name="Li J."/>
            <person name="Xun X."/>
            <person name="Sun Y."/>
            <person name="Guo X."/>
            <person name="Huan P."/>
            <person name="Dong B."/>
            <person name="Zhang L."/>
            <person name="Hu X."/>
            <person name="Sun X."/>
            <person name="Wang J."/>
            <person name="Zhao C."/>
            <person name="Wang Y."/>
            <person name="Wang D."/>
            <person name="Huang X."/>
            <person name="Wang R."/>
            <person name="Lv J."/>
            <person name="Li Y."/>
            <person name="Zhang Z."/>
            <person name="Liu B."/>
            <person name="Lu W."/>
            <person name="Hui Y."/>
            <person name="Liang J."/>
            <person name="Zhou Z."/>
            <person name="Hou R."/>
            <person name="Li X."/>
            <person name="Liu Y."/>
            <person name="Li H."/>
            <person name="Ning X."/>
            <person name="Lin Y."/>
            <person name="Zhao L."/>
            <person name="Xing Q."/>
            <person name="Dou J."/>
            <person name="Li Y."/>
            <person name="Mao J."/>
            <person name="Guo H."/>
            <person name="Dou H."/>
            <person name="Li T."/>
            <person name="Mu C."/>
            <person name="Jiang W."/>
            <person name="Fu Q."/>
            <person name="Fu X."/>
            <person name="Miao Y."/>
            <person name="Liu J."/>
            <person name="Yu Q."/>
            <person name="Li R."/>
            <person name="Liao H."/>
            <person name="Li X."/>
            <person name="Kong Y."/>
            <person name="Jiang Z."/>
            <person name="Chourrout D."/>
            <person name="Li R."/>
            <person name="Bao Z."/>
        </authorList>
    </citation>
    <scope>NUCLEOTIDE SEQUENCE [LARGE SCALE GENOMIC DNA]</scope>
    <source>
        <strain evidence="5 6">PY_sf001</strain>
    </source>
</reference>
<evidence type="ECO:0000256" key="1">
    <source>
        <dbReference type="ARBA" id="ARBA00004613"/>
    </source>
</evidence>
<keyword evidence="6" id="KW-1185">Reference proteome</keyword>
<keyword evidence="5" id="KW-0560">Oxidoreductase</keyword>
<dbReference type="InterPro" id="IPR037120">
    <property type="entry name" value="Haem_peroxidase_sf_animal"/>
</dbReference>
<keyword evidence="5" id="KW-0575">Peroxidase</keyword>
<evidence type="ECO:0000256" key="4">
    <source>
        <dbReference type="PIRSR" id="PIRSR619791-2"/>
    </source>
</evidence>
<dbReference type="GO" id="GO:0005576">
    <property type="term" value="C:extracellular region"/>
    <property type="evidence" value="ECO:0007669"/>
    <property type="project" value="UniProtKB-SubCell"/>
</dbReference>
<dbReference type="InterPro" id="IPR010255">
    <property type="entry name" value="Haem_peroxidase_sf"/>
</dbReference>
<keyword evidence="3" id="KW-0325">Glycoprotein</keyword>
<dbReference type="Pfam" id="PF03098">
    <property type="entry name" value="An_peroxidase"/>
    <property type="match status" value="1"/>
</dbReference>
<dbReference type="EMBL" id="NEDP02004513">
    <property type="protein sequence ID" value="OWF45399.1"/>
    <property type="molecule type" value="Genomic_DNA"/>
</dbReference>
<comment type="caution">
    <text evidence="5">The sequence shown here is derived from an EMBL/GenBank/DDBJ whole genome shotgun (WGS) entry which is preliminary data.</text>
</comment>
<keyword evidence="4" id="KW-0349">Heme</keyword>
<gene>
    <name evidence="5" type="ORF">KP79_PYT26303</name>
</gene>
<organism evidence="5 6">
    <name type="scientific">Mizuhopecten yessoensis</name>
    <name type="common">Japanese scallop</name>
    <name type="synonym">Patinopecten yessoensis</name>
    <dbReference type="NCBI Taxonomy" id="6573"/>
    <lineage>
        <taxon>Eukaryota</taxon>
        <taxon>Metazoa</taxon>
        <taxon>Spiralia</taxon>
        <taxon>Lophotrochozoa</taxon>
        <taxon>Mollusca</taxon>
        <taxon>Bivalvia</taxon>
        <taxon>Autobranchia</taxon>
        <taxon>Pteriomorphia</taxon>
        <taxon>Pectinida</taxon>
        <taxon>Pectinoidea</taxon>
        <taxon>Pectinidae</taxon>
        <taxon>Mizuhopecten</taxon>
    </lineage>
</organism>
<evidence type="ECO:0000313" key="6">
    <source>
        <dbReference type="Proteomes" id="UP000242188"/>
    </source>
</evidence>
<dbReference type="SUPFAM" id="SSF48113">
    <property type="entry name" value="Heme-dependent peroxidases"/>
    <property type="match status" value="1"/>
</dbReference>
<dbReference type="OrthoDB" id="6505174at2759"/>
<dbReference type="AlphaFoldDB" id="A0A210Q9N0"/>
<dbReference type="GO" id="GO:0004601">
    <property type="term" value="F:peroxidase activity"/>
    <property type="evidence" value="ECO:0007669"/>
    <property type="project" value="UniProtKB-KW"/>
</dbReference>
<dbReference type="PANTHER" id="PTHR11475">
    <property type="entry name" value="OXIDASE/PEROXIDASE"/>
    <property type="match status" value="1"/>
</dbReference>
<proteinExistence type="predicted"/>
<dbReference type="Gene3D" id="1.10.640.10">
    <property type="entry name" value="Haem peroxidase domain superfamily, animal type"/>
    <property type="match status" value="1"/>
</dbReference>